<reference evidence="3" key="2">
    <citation type="submission" date="2015-01" db="EMBL/GenBank/DDBJ databases">
        <title>Evolutionary Origins and Diversification of the Mycorrhizal Mutualists.</title>
        <authorList>
            <consortium name="DOE Joint Genome Institute"/>
            <consortium name="Mycorrhizal Genomics Consortium"/>
            <person name="Kohler A."/>
            <person name="Kuo A."/>
            <person name="Nagy L.G."/>
            <person name="Floudas D."/>
            <person name="Copeland A."/>
            <person name="Barry K.W."/>
            <person name="Cichocki N."/>
            <person name="Veneault-Fourrey C."/>
            <person name="LaButti K."/>
            <person name="Lindquist E.A."/>
            <person name="Lipzen A."/>
            <person name="Lundell T."/>
            <person name="Morin E."/>
            <person name="Murat C."/>
            <person name="Riley R."/>
            <person name="Ohm R."/>
            <person name="Sun H."/>
            <person name="Tunlid A."/>
            <person name="Henrissat B."/>
            <person name="Grigoriev I.V."/>
            <person name="Hibbett D.S."/>
            <person name="Martin F."/>
        </authorList>
    </citation>
    <scope>NUCLEOTIDE SEQUENCE [LARGE SCALE GENOMIC DNA]</scope>
    <source>
        <strain evidence="3">MAFF 305830</strain>
    </source>
</reference>
<dbReference type="AlphaFoldDB" id="A0A0C3AQC4"/>
<evidence type="ECO:0000313" key="2">
    <source>
        <dbReference type="EMBL" id="KIM21471.1"/>
    </source>
</evidence>
<dbReference type="EMBL" id="KN824382">
    <property type="protein sequence ID" value="KIM21471.1"/>
    <property type="molecule type" value="Genomic_DNA"/>
</dbReference>
<feature type="compositionally biased region" description="Basic and acidic residues" evidence="1">
    <location>
        <begin position="22"/>
        <end position="31"/>
    </location>
</feature>
<evidence type="ECO:0000256" key="1">
    <source>
        <dbReference type="SAM" id="MobiDB-lite"/>
    </source>
</evidence>
<protein>
    <submittedName>
        <fullName evidence="2">Uncharacterized protein</fullName>
    </submittedName>
</protein>
<proteinExistence type="predicted"/>
<gene>
    <name evidence="2" type="ORF">M408DRAFT_333433</name>
</gene>
<reference evidence="2 3" key="1">
    <citation type="submission" date="2014-04" db="EMBL/GenBank/DDBJ databases">
        <authorList>
            <consortium name="DOE Joint Genome Institute"/>
            <person name="Kuo A."/>
            <person name="Zuccaro A."/>
            <person name="Kohler A."/>
            <person name="Nagy L.G."/>
            <person name="Floudas D."/>
            <person name="Copeland A."/>
            <person name="Barry K.W."/>
            <person name="Cichocki N."/>
            <person name="Veneault-Fourrey C."/>
            <person name="LaButti K."/>
            <person name="Lindquist E.A."/>
            <person name="Lipzen A."/>
            <person name="Lundell T."/>
            <person name="Morin E."/>
            <person name="Murat C."/>
            <person name="Sun H."/>
            <person name="Tunlid A."/>
            <person name="Henrissat B."/>
            <person name="Grigoriev I.V."/>
            <person name="Hibbett D.S."/>
            <person name="Martin F."/>
            <person name="Nordberg H.P."/>
            <person name="Cantor M.N."/>
            <person name="Hua S.X."/>
        </authorList>
    </citation>
    <scope>NUCLEOTIDE SEQUENCE [LARGE SCALE GENOMIC DNA]</scope>
    <source>
        <strain evidence="2 3">MAFF 305830</strain>
    </source>
</reference>
<keyword evidence="3" id="KW-1185">Reference proteome</keyword>
<name>A0A0C3AQC4_SERVB</name>
<dbReference type="Proteomes" id="UP000054097">
    <property type="component" value="Unassembled WGS sequence"/>
</dbReference>
<evidence type="ECO:0000313" key="3">
    <source>
        <dbReference type="Proteomes" id="UP000054097"/>
    </source>
</evidence>
<organism evidence="2 3">
    <name type="scientific">Serendipita vermifera MAFF 305830</name>
    <dbReference type="NCBI Taxonomy" id="933852"/>
    <lineage>
        <taxon>Eukaryota</taxon>
        <taxon>Fungi</taxon>
        <taxon>Dikarya</taxon>
        <taxon>Basidiomycota</taxon>
        <taxon>Agaricomycotina</taxon>
        <taxon>Agaricomycetes</taxon>
        <taxon>Sebacinales</taxon>
        <taxon>Serendipitaceae</taxon>
        <taxon>Serendipita</taxon>
    </lineage>
</organism>
<accession>A0A0C3AQC4</accession>
<dbReference type="HOGENOM" id="CLU_3002268_0_0_1"/>
<feature type="compositionally biased region" description="Basic and acidic residues" evidence="1">
    <location>
        <begin position="48"/>
        <end position="57"/>
    </location>
</feature>
<feature type="region of interest" description="Disordered" evidence="1">
    <location>
        <begin position="1"/>
        <end position="57"/>
    </location>
</feature>
<sequence>MAAQVLQETVLELAETPNPPERGYESIEGRTMKGRVSAPESTLQQNPIDRKKEYKVN</sequence>
<feature type="non-terminal residue" evidence="2">
    <location>
        <position position="57"/>
    </location>
</feature>